<evidence type="ECO:0000256" key="4">
    <source>
        <dbReference type="ARBA" id="ARBA00022833"/>
    </source>
</evidence>
<organism evidence="8 9">
    <name type="scientific">Orchesella dallaii</name>
    <dbReference type="NCBI Taxonomy" id="48710"/>
    <lineage>
        <taxon>Eukaryota</taxon>
        <taxon>Metazoa</taxon>
        <taxon>Ecdysozoa</taxon>
        <taxon>Arthropoda</taxon>
        <taxon>Hexapoda</taxon>
        <taxon>Collembola</taxon>
        <taxon>Entomobryomorpha</taxon>
        <taxon>Entomobryoidea</taxon>
        <taxon>Orchesellidae</taxon>
        <taxon>Orchesellinae</taxon>
        <taxon>Orchesella</taxon>
    </lineage>
</organism>
<dbReference type="PROSITE" id="PS00028">
    <property type="entry name" value="ZINC_FINGER_C2H2_1"/>
    <property type="match status" value="1"/>
</dbReference>
<name>A0ABP1QKM6_9HEXA</name>
<dbReference type="InterPro" id="IPR036236">
    <property type="entry name" value="Znf_C2H2_sf"/>
</dbReference>
<keyword evidence="2" id="KW-0677">Repeat</keyword>
<feature type="compositionally biased region" description="Low complexity" evidence="6">
    <location>
        <begin position="460"/>
        <end position="471"/>
    </location>
</feature>
<keyword evidence="1" id="KW-0479">Metal-binding</keyword>
<dbReference type="Proteomes" id="UP001642540">
    <property type="component" value="Unassembled WGS sequence"/>
</dbReference>
<feature type="domain" description="C2H2-type" evidence="7">
    <location>
        <begin position="580"/>
        <end position="607"/>
    </location>
</feature>
<dbReference type="SMART" id="SM00355">
    <property type="entry name" value="ZnF_C2H2"/>
    <property type="match status" value="3"/>
</dbReference>
<feature type="region of interest" description="Disordered" evidence="6">
    <location>
        <begin position="236"/>
        <end position="264"/>
    </location>
</feature>
<evidence type="ECO:0000313" key="8">
    <source>
        <dbReference type="EMBL" id="CAL8099998.1"/>
    </source>
</evidence>
<feature type="domain" description="C2H2-type" evidence="7">
    <location>
        <begin position="608"/>
        <end position="636"/>
    </location>
</feature>
<evidence type="ECO:0000256" key="2">
    <source>
        <dbReference type="ARBA" id="ARBA00022737"/>
    </source>
</evidence>
<dbReference type="SUPFAM" id="SSF57667">
    <property type="entry name" value="beta-beta-alpha zinc fingers"/>
    <property type="match status" value="1"/>
</dbReference>
<keyword evidence="9" id="KW-1185">Reference proteome</keyword>
<comment type="caution">
    <text evidence="8">The sequence shown here is derived from an EMBL/GenBank/DDBJ whole genome shotgun (WGS) entry which is preliminary data.</text>
</comment>
<dbReference type="EMBL" id="CAXLJM020000032">
    <property type="protein sequence ID" value="CAL8099998.1"/>
    <property type="molecule type" value="Genomic_DNA"/>
</dbReference>
<accession>A0ABP1QKM6</accession>
<keyword evidence="3 5" id="KW-0863">Zinc-finger</keyword>
<protein>
    <recommendedName>
        <fullName evidence="7">C2H2-type domain-containing protein</fullName>
    </recommendedName>
</protein>
<dbReference type="PANTHER" id="PTHR14003:SF19">
    <property type="entry name" value="YY2 TRANSCRIPTION FACTOR"/>
    <property type="match status" value="1"/>
</dbReference>
<evidence type="ECO:0000256" key="1">
    <source>
        <dbReference type="ARBA" id="ARBA00022723"/>
    </source>
</evidence>
<gene>
    <name evidence="8" type="ORF">ODALV1_LOCUS10407</name>
</gene>
<dbReference type="PROSITE" id="PS50157">
    <property type="entry name" value="ZINC_FINGER_C2H2_2"/>
    <property type="match status" value="2"/>
</dbReference>
<dbReference type="PANTHER" id="PTHR14003">
    <property type="entry name" value="TRANSCRIPTIONAL REPRESSOR PROTEIN YY"/>
    <property type="match status" value="1"/>
</dbReference>
<sequence>MGESERNLELNRRLAQLSNQLFGQYNCSNDSAHRVPYVDLSSAYEGGKNCDSICPTSLTKKSGGRSQNSKVSSIPMRCLICYVEVGKQIYNFRKQPQFINTLDKFLDIIVANDGAKFATKNGKVPKLWVRRNDIPSICCNCFTVTKLLVSTFEQLNERISELRTKIKCAIKLSTRIATENEILQNNFFMLDHIRKFIVEGPSGLLSVITEAKEKETGVAVKLNPVQQRVLQQEAAPISQTDGIFNPPEQQSDESRKEVHHSEGQSTEFVTEYFSDNDNVSNAGDNYDDLDPEFIPEVLEDCGSMSSDDKECSNKGHEDFNVQIFNAAEVAECSVQFTGRSSSQDNLLEELLQGTHNKIATASDADNEQTFTNGSANSEIANEPNQKLEANRKCRIRKKAYWQKLRALYPPNLSRDQVRALHSASLPARRVEQEALRQEMKPAKHALMLARRRAKRRETPKPAVAKAGPKKPLSQTPSAIRSRNLKLRYPGKTNKEIKKLEYERKSKELKVNADGTPSRASVGEFKMTFKNLYKWVDDSTVLFRDIKIRKLDNGTFECSLCNPSFNYKQLSSVAGHIQRRHIGEHCGKAFLTKKDLTIHVRRHTGERPFVCHVCAATFVEKQSMKKHIRTQHPDAEEDGNVAS</sequence>
<evidence type="ECO:0000256" key="5">
    <source>
        <dbReference type="PROSITE-ProRule" id="PRU00042"/>
    </source>
</evidence>
<evidence type="ECO:0000259" key="7">
    <source>
        <dbReference type="PROSITE" id="PS50157"/>
    </source>
</evidence>
<keyword evidence="4" id="KW-0862">Zinc</keyword>
<evidence type="ECO:0000256" key="6">
    <source>
        <dbReference type="SAM" id="MobiDB-lite"/>
    </source>
</evidence>
<feature type="region of interest" description="Disordered" evidence="6">
    <location>
        <begin position="451"/>
        <end position="476"/>
    </location>
</feature>
<evidence type="ECO:0000256" key="3">
    <source>
        <dbReference type="ARBA" id="ARBA00022771"/>
    </source>
</evidence>
<evidence type="ECO:0000313" key="9">
    <source>
        <dbReference type="Proteomes" id="UP001642540"/>
    </source>
</evidence>
<proteinExistence type="predicted"/>
<reference evidence="8 9" key="1">
    <citation type="submission" date="2024-08" db="EMBL/GenBank/DDBJ databases">
        <authorList>
            <person name="Cucini C."/>
            <person name="Frati F."/>
        </authorList>
    </citation>
    <scope>NUCLEOTIDE SEQUENCE [LARGE SCALE GENOMIC DNA]</scope>
</reference>
<dbReference type="InterPro" id="IPR013087">
    <property type="entry name" value="Znf_C2H2_type"/>
</dbReference>
<dbReference type="Gene3D" id="3.30.160.60">
    <property type="entry name" value="Classic Zinc Finger"/>
    <property type="match status" value="2"/>
</dbReference>
<feature type="compositionally biased region" description="Basic and acidic residues" evidence="6">
    <location>
        <begin position="252"/>
        <end position="262"/>
    </location>
</feature>